<protein>
    <submittedName>
        <fullName evidence="2">Uncharacterized protein</fullName>
    </submittedName>
</protein>
<dbReference type="AlphaFoldDB" id="A0A915K0P2"/>
<evidence type="ECO:0000313" key="1">
    <source>
        <dbReference type="Proteomes" id="UP000887565"/>
    </source>
</evidence>
<accession>A0A915K0P2</accession>
<proteinExistence type="predicted"/>
<name>A0A915K0P2_ROMCU</name>
<dbReference type="Proteomes" id="UP000887565">
    <property type="component" value="Unplaced"/>
</dbReference>
<organism evidence="1 2">
    <name type="scientific">Romanomermis culicivorax</name>
    <name type="common">Nematode worm</name>
    <dbReference type="NCBI Taxonomy" id="13658"/>
    <lineage>
        <taxon>Eukaryota</taxon>
        <taxon>Metazoa</taxon>
        <taxon>Ecdysozoa</taxon>
        <taxon>Nematoda</taxon>
        <taxon>Enoplea</taxon>
        <taxon>Dorylaimia</taxon>
        <taxon>Mermithida</taxon>
        <taxon>Mermithoidea</taxon>
        <taxon>Mermithidae</taxon>
        <taxon>Romanomermis</taxon>
    </lineage>
</organism>
<dbReference type="WBParaSite" id="nRc.2.0.1.t31423-RA">
    <property type="protein sequence ID" value="nRc.2.0.1.t31423-RA"/>
    <property type="gene ID" value="nRc.2.0.1.g31423"/>
</dbReference>
<sequence length="70" mass="8063">MLIFPPKSSKFMQILPAAMHSHHGRPVAKCNCCKPTRIKPDDVDYSKNNSFTIQAYRLKKNSNLFVKLQK</sequence>
<reference evidence="2" key="1">
    <citation type="submission" date="2022-11" db="UniProtKB">
        <authorList>
            <consortium name="WormBaseParasite"/>
        </authorList>
    </citation>
    <scope>IDENTIFICATION</scope>
</reference>
<keyword evidence="1" id="KW-1185">Reference proteome</keyword>
<evidence type="ECO:0000313" key="2">
    <source>
        <dbReference type="WBParaSite" id="nRc.2.0.1.t31423-RA"/>
    </source>
</evidence>